<dbReference type="KEGG" id="pdp:PDIP_64790"/>
<dbReference type="VEuPathDB" id="FungiDB:PDIP_64790"/>
<comment type="caution">
    <text evidence="1">The sequence shown here is derived from an EMBL/GenBank/DDBJ whole genome shotgun (WGS) entry which is preliminary data.</text>
</comment>
<dbReference type="EMBL" id="AKCU01000428">
    <property type="protein sequence ID" value="EKV09397.1"/>
    <property type="molecule type" value="Genomic_DNA"/>
</dbReference>
<accession>K9FM93</accession>
<protein>
    <submittedName>
        <fullName evidence="1">Uncharacterized protein</fullName>
    </submittedName>
</protein>
<dbReference type="HOGENOM" id="CLU_1993383_0_0_1"/>
<evidence type="ECO:0000313" key="2">
    <source>
        <dbReference type="Proteomes" id="UP000009886"/>
    </source>
</evidence>
<reference evidence="2" key="1">
    <citation type="journal article" date="2012" name="BMC Genomics">
        <title>Genome sequence of the necrotrophic fungus Penicillium digitatum, the main postharvest pathogen of citrus.</title>
        <authorList>
            <person name="Marcet-Houben M."/>
            <person name="Ballester A.-R."/>
            <person name="de la Fuente B."/>
            <person name="Harries E."/>
            <person name="Marcos J.F."/>
            <person name="Gonzalez-Candelas L."/>
            <person name="Gabaldon T."/>
        </authorList>
    </citation>
    <scope>NUCLEOTIDE SEQUENCE [LARGE SCALE GENOMIC DNA]</scope>
    <source>
        <strain evidence="2">Pd1 / CECT 20795</strain>
    </source>
</reference>
<dbReference type="Proteomes" id="UP000009886">
    <property type="component" value="Unassembled WGS sequence"/>
</dbReference>
<name>K9FM93_PEND1</name>
<gene>
    <name evidence="1" type="ORF">PDIP_64790</name>
</gene>
<dbReference type="OrthoDB" id="10454021at2759"/>
<proteinExistence type="predicted"/>
<sequence length="125" mass="14006">MYEPIYGFYQPGLAPEPLTLENFESFDVATVSTNLPGCLWRPCLCFGHVPSTESIPPMVDISGCFSRVTILRCRSMEPVANVMSLIAGYIRVFDLWTGGEKLARSPSGRESYYHIPESGLLTWEH</sequence>
<organism evidence="1 2">
    <name type="scientific">Penicillium digitatum (strain Pd1 / CECT 20795)</name>
    <name type="common">Green mold</name>
    <dbReference type="NCBI Taxonomy" id="1170230"/>
    <lineage>
        <taxon>Eukaryota</taxon>
        <taxon>Fungi</taxon>
        <taxon>Dikarya</taxon>
        <taxon>Ascomycota</taxon>
        <taxon>Pezizomycotina</taxon>
        <taxon>Eurotiomycetes</taxon>
        <taxon>Eurotiomycetidae</taxon>
        <taxon>Eurotiales</taxon>
        <taxon>Aspergillaceae</taxon>
        <taxon>Penicillium</taxon>
    </lineage>
</organism>
<evidence type="ECO:0000313" key="1">
    <source>
        <dbReference type="EMBL" id="EKV09397.1"/>
    </source>
</evidence>
<dbReference type="AlphaFoldDB" id="K9FM93"/>